<dbReference type="Proteomes" id="UP000515156">
    <property type="component" value="Chromosome 5"/>
</dbReference>
<keyword evidence="6" id="KW-0732">Signal</keyword>
<keyword evidence="5" id="KW-1133">Transmembrane helix</keyword>
<feature type="compositionally biased region" description="Pro residues" evidence="4">
    <location>
        <begin position="560"/>
        <end position="569"/>
    </location>
</feature>
<evidence type="ECO:0000313" key="8">
    <source>
        <dbReference type="Proteomes" id="UP000515156"/>
    </source>
</evidence>
<dbReference type="KEGG" id="muo:115470717"/>
<evidence type="ECO:0000256" key="5">
    <source>
        <dbReference type="SAM" id="Phobius"/>
    </source>
</evidence>
<evidence type="ECO:0000256" key="4">
    <source>
        <dbReference type="SAM" id="MobiDB-lite"/>
    </source>
</evidence>
<feature type="compositionally biased region" description="Low complexity" evidence="4">
    <location>
        <begin position="398"/>
        <end position="411"/>
    </location>
</feature>
<feature type="compositionally biased region" description="Polar residues" evidence="4">
    <location>
        <begin position="412"/>
        <end position="448"/>
    </location>
</feature>
<keyword evidence="8" id="KW-1185">Reference proteome</keyword>
<dbReference type="InParanoid" id="A0A6P7Y4R4"/>
<dbReference type="GO" id="GO:0016020">
    <property type="term" value="C:membrane"/>
    <property type="evidence" value="ECO:0007669"/>
    <property type="project" value="UniProtKB-SubCell"/>
</dbReference>
<feature type="region of interest" description="Disordered" evidence="4">
    <location>
        <begin position="389"/>
        <end position="482"/>
    </location>
</feature>
<evidence type="ECO:0000256" key="3">
    <source>
        <dbReference type="ARBA" id="ARBA00023157"/>
    </source>
</evidence>
<organism evidence="8 9">
    <name type="scientific">Microcaecilia unicolor</name>
    <dbReference type="NCBI Taxonomy" id="1415580"/>
    <lineage>
        <taxon>Eukaryota</taxon>
        <taxon>Metazoa</taxon>
        <taxon>Chordata</taxon>
        <taxon>Craniata</taxon>
        <taxon>Vertebrata</taxon>
        <taxon>Euteleostomi</taxon>
        <taxon>Amphibia</taxon>
        <taxon>Gymnophiona</taxon>
        <taxon>Siphonopidae</taxon>
        <taxon>Microcaecilia</taxon>
    </lineage>
</organism>
<comment type="subcellular location">
    <subcellularLocation>
        <location evidence="1">Membrane</location>
        <topology evidence="1">Single-pass membrane protein</topology>
    </subcellularLocation>
</comment>
<dbReference type="SMART" id="SM00409">
    <property type="entry name" value="IG"/>
    <property type="match status" value="2"/>
</dbReference>
<feature type="signal peptide" evidence="6">
    <location>
        <begin position="1"/>
        <end position="20"/>
    </location>
</feature>
<dbReference type="InterPro" id="IPR013783">
    <property type="entry name" value="Ig-like_fold"/>
</dbReference>
<dbReference type="InterPro" id="IPR036179">
    <property type="entry name" value="Ig-like_dom_sf"/>
</dbReference>
<dbReference type="AlphaFoldDB" id="A0A6P7Y4R4"/>
<dbReference type="PANTHER" id="PTHR15317">
    <property type="entry name" value="T-CELL SURFACE PROTEIN TACTILE"/>
    <property type="match status" value="1"/>
</dbReference>
<dbReference type="GO" id="GO:0006954">
    <property type="term" value="P:inflammatory response"/>
    <property type="evidence" value="ECO:0007669"/>
    <property type="project" value="TreeGrafter"/>
</dbReference>
<gene>
    <name evidence="9" type="primary">CD96</name>
</gene>
<dbReference type="GO" id="GO:0007160">
    <property type="term" value="P:cell-matrix adhesion"/>
    <property type="evidence" value="ECO:0007669"/>
    <property type="project" value="TreeGrafter"/>
</dbReference>
<proteinExistence type="predicted"/>
<feature type="domain" description="Ig-like" evidence="7">
    <location>
        <begin position="22"/>
        <end position="116"/>
    </location>
</feature>
<dbReference type="OrthoDB" id="9904226at2759"/>
<dbReference type="RefSeq" id="XP_030060046.1">
    <property type="nucleotide sequence ID" value="XM_030204186.1"/>
</dbReference>
<feature type="chain" id="PRO_5027776189" evidence="6">
    <location>
        <begin position="21"/>
        <end position="590"/>
    </location>
</feature>
<dbReference type="PROSITE" id="PS50835">
    <property type="entry name" value="IG_LIKE"/>
    <property type="match status" value="3"/>
</dbReference>
<evidence type="ECO:0000256" key="2">
    <source>
        <dbReference type="ARBA" id="ARBA00023136"/>
    </source>
</evidence>
<keyword evidence="5" id="KW-0812">Transmembrane</keyword>
<evidence type="ECO:0000313" key="9">
    <source>
        <dbReference type="RefSeq" id="XP_030060046.1"/>
    </source>
</evidence>
<dbReference type="InterPro" id="IPR003599">
    <property type="entry name" value="Ig_sub"/>
</dbReference>
<accession>A0A6P7Y4R4</accession>
<dbReference type="PANTHER" id="PTHR15317:SF1">
    <property type="entry name" value="T-CELL SURFACE PROTEIN TACTILE"/>
    <property type="match status" value="1"/>
</dbReference>
<dbReference type="GeneID" id="115470717"/>
<name>A0A6P7Y4R4_9AMPH</name>
<dbReference type="Pfam" id="PF08205">
    <property type="entry name" value="C2-set_2"/>
    <property type="match status" value="1"/>
</dbReference>
<feature type="domain" description="Ig-like" evidence="7">
    <location>
        <begin position="122"/>
        <end position="237"/>
    </location>
</feature>
<dbReference type="InterPro" id="IPR013162">
    <property type="entry name" value="CD80_C2-set"/>
</dbReference>
<dbReference type="FunCoup" id="A0A6P7Y4R4">
    <property type="interactions" value="181"/>
</dbReference>
<feature type="domain" description="Ig-like" evidence="7">
    <location>
        <begin position="249"/>
        <end position="349"/>
    </location>
</feature>
<dbReference type="CTD" id="10225"/>
<keyword evidence="3" id="KW-1015">Disulfide bond</keyword>
<feature type="compositionally biased region" description="Low complexity" evidence="4">
    <location>
        <begin position="462"/>
        <end position="474"/>
    </location>
</feature>
<dbReference type="InterPro" id="IPR042381">
    <property type="entry name" value="CD96"/>
</dbReference>
<sequence>MRKRQISVLHVFILHLCVSGQPEGDIENDEIVHVTAGSDVTLKCILKGNMTVTQMQWSQIVDLKQTMIVVHNPSHGTSYGTLHDTFHNVSAEFKPPSTWLLHLISVAPSQTGQYSCNFATYPYGTKSKIIHLFVQTEAEETHSVQEIVLNETFEISCVKNVSSLSPPVLSWKWSMGENGREKILFSSENHSERPYLALGNERIQLLGNYTLSISSATTLDDGRNFSCYVETYQKKIKNTTTLKAFAIPPEISLTIRNISSSEVNLSCIVRKAYPRPRLFWYRNEEQLRPEQGVVSIATKEMKDANGFFELMSVMMLSSNLLTRNQTVWCTVFFSVLGNETQHISSKRISIPLYQENEVTSSSPLSITSINKELQKTSFTTLDQTKMSTSFPHLSYTNSKPSNPSSSLPSESTVTGFQNGSAMNSTGSAFGNQSFWEPPNESSTVPTGTSRKHDGTSATTMKPSSVVTSTVPTGTSRKHEGTSATTMEPFSVVTSVLISTIGGFLTTRKLFNITSSTGMSPHPPITWPILVSILLLICTVLVFFMIRRWCQYRKEILDRPPPFKPPPPPIKYASIQDSDETEASYHELENF</sequence>
<reference evidence="9" key="1">
    <citation type="submission" date="2025-08" db="UniProtKB">
        <authorList>
            <consortium name="RefSeq"/>
        </authorList>
    </citation>
    <scope>IDENTIFICATION</scope>
</reference>
<evidence type="ECO:0000256" key="1">
    <source>
        <dbReference type="ARBA" id="ARBA00004167"/>
    </source>
</evidence>
<dbReference type="SUPFAM" id="SSF48726">
    <property type="entry name" value="Immunoglobulin"/>
    <property type="match status" value="3"/>
</dbReference>
<protein>
    <submittedName>
        <fullName evidence="9">T-cell surface protein tactile isoform X1</fullName>
    </submittedName>
</protein>
<keyword evidence="2 5" id="KW-0472">Membrane</keyword>
<dbReference type="Gene3D" id="2.60.40.10">
    <property type="entry name" value="Immunoglobulins"/>
    <property type="match status" value="3"/>
</dbReference>
<dbReference type="InterPro" id="IPR007110">
    <property type="entry name" value="Ig-like_dom"/>
</dbReference>
<feature type="region of interest" description="Disordered" evidence="4">
    <location>
        <begin position="560"/>
        <end position="590"/>
    </location>
</feature>
<evidence type="ECO:0000256" key="6">
    <source>
        <dbReference type="SAM" id="SignalP"/>
    </source>
</evidence>
<feature type="transmembrane region" description="Helical" evidence="5">
    <location>
        <begin position="524"/>
        <end position="545"/>
    </location>
</feature>
<evidence type="ECO:0000259" key="7">
    <source>
        <dbReference type="PROSITE" id="PS50835"/>
    </source>
</evidence>